<evidence type="ECO:0000313" key="3">
    <source>
        <dbReference type="Proteomes" id="UP000485058"/>
    </source>
</evidence>
<dbReference type="AlphaFoldDB" id="A0A699ZUY6"/>
<protein>
    <submittedName>
        <fullName evidence="2">Uncharacterized protein</fullName>
    </submittedName>
</protein>
<name>A0A699ZUY6_HAELA</name>
<feature type="region of interest" description="Disordered" evidence="1">
    <location>
        <begin position="1"/>
        <end position="38"/>
    </location>
</feature>
<organism evidence="2 3">
    <name type="scientific">Haematococcus lacustris</name>
    <name type="common">Green alga</name>
    <name type="synonym">Haematococcus pluvialis</name>
    <dbReference type="NCBI Taxonomy" id="44745"/>
    <lineage>
        <taxon>Eukaryota</taxon>
        <taxon>Viridiplantae</taxon>
        <taxon>Chlorophyta</taxon>
        <taxon>core chlorophytes</taxon>
        <taxon>Chlorophyceae</taxon>
        <taxon>CS clade</taxon>
        <taxon>Chlamydomonadales</taxon>
        <taxon>Haematococcaceae</taxon>
        <taxon>Haematococcus</taxon>
    </lineage>
</organism>
<comment type="caution">
    <text evidence="2">The sequence shown here is derived from an EMBL/GenBank/DDBJ whole genome shotgun (WGS) entry which is preliminary data.</text>
</comment>
<evidence type="ECO:0000313" key="2">
    <source>
        <dbReference type="EMBL" id="GFH23429.1"/>
    </source>
</evidence>
<dbReference type="EMBL" id="BLLF01002270">
    <property type="protein sequence ID" value="GFH23429.1"/>
    <property type="molecule type" value="Genomic_DNA"/>
</dbReference>
<keyword evidence="3" id="KW-1185">Reference proteome</keyword>
<evidence type="ECO:0000256" key="1">
    <source>
        <dbReference type="SAM" id="MobiDB-lite"/>
    </source>
</evidence>
<gene>
    <name evidence="2" type="ORF">HaLaN_21040</name>
</gene>
<proteinExistence type="predicted"/>
<feature type="non-terminal residue" evidence="2">
    <location>
        <position position="1"/>
    </location>
</feature>
<reference evidence="2 3" key="1">
    <citation type="submission" date="2020-02" db="EMBL/GenBank/DDBJ databases">
        <title>Draft genome sequence of Haematococcus lacustris strain NIES-144.</title>
        <authorList>
            <person name="Morimoto D."/>
            <person name="Nakagawa S."/>
            <person name="Yoshida T."/>
            <person name="Sawayama S."/>
        </authorList>
    </citation>
    <scope>NUCLEOTIDE SEQUENCE [LARGE SCALE GENOMIC DNA]</scope>
    <source>
        <strain evidence="2 3">NIES-144</strain>
    </source>
</reference>
<accession>A0A699ZUY6</accession>
<dbReference type="Proteomes" id="UP000485058">
    <property type="component" value="Unassembled WGS sequence"/>
</dbReference>
<sequence>MDSKQGRGQAQADIKQSEEPDYWPPVKAGPDGLLQVVS</sequence>